<dbReference type="EMBL" id="BRXY01000130">
    <property type="protein sequence ID" value="GMH69156.1"/>
    <property type="molecule type" value="Genomic_DNA"/>
</dbReference>
<feature type="compositionally biased region" description="Basic residues" evidence="1">
    <location>
        <begin position="136"/>
        <end position="148"/>
    </location>
</feature>
<dbReference type="AlphaFoldDB" id="A0A9W7AAP9"/>
<feature type="compositionally biased region" description="Basic residues" evidence="1">
    <location>
        <begin position="117"/>
        <end position="126"/>
    </location>
</feature>
<evidence type="ECO:0000313" key="2">
    <source>
        <dbReference type="EMBL" id="GMH69156.1"/>
    </source>
</evidence>
<reference evidence="3" key="1">
    <citation type="journal article" date="2023" name="Commun. Biol.">
        <title>Genome analysis of Parmales, the sister group of diatoms, reveals the evolutionary specialization of diatoms from phago-mixotrophs to photoautotrophs.</title>
        <authorList>
            <person name="Ban H."/>
            <person name="Sato S."/>
            <person name="Yoshikawa S."/>
            <person name="Yamada K."/>
            <person name="Nakamura Y."/>
            <person name="Ichinomiya M."/>
            <person name="Sato N."/>
            <person name="Blanc-Mathieu R."/>
            <person name="Endo H."/>
            <person name="Kuwata A."/>
            <person name="Ogata H."/>
        </authorList>
    </citation>
    <scope>NUCLEOTIDE SEQUENCE [LARGE SCALE GENOMIC DNA]</scope>
    <source>
        <strain evidence="3">NIES 3701</strain>
    </source>
</reference>
<gene>
    <name evidence="2" type="ORF">TrST_g2293</name>
</gene>
<sequence length="148" mass="16596">MKKDSARKAINVPAKTISVTSATNSHPIPDSHRHAHTFRHTSQPSNSQQTTSITIMFSLLSRRVVLVPSASPLRLFSSLPQSQVPQQHSQQINVPLLANFFSRLQFEANSFEAGNRNARKPKKANRGARPVSNAGRRAKRRDHGKWKR</sequence>
<dbReference type="Proteomes" id="UP001165085">
    <property type="component" value="Unassembled WGS sequence"/>
</dbReference>
<organism evidence="2 3">
    <name type="scientific">Triparma strigata</name>
    <dbReference type="NCBI Taxonomy" id="1606541"/>
    <lineage>
        <taxon>Eukaryota</taxon>
        <taxon>Sar</taxon>
        <taxon>Stramenopiles</taxon>
        <taxon>Ochrophyta</taxon>
        <taxon>Bolidophyceae</taxon>
        <taxon>Parmales</taxon>
        <taxon>Triparmaceae</taxon>
        <taxon>Triparma</taxon>
    </lineage>
</organism>
<evidence type="ECO:0000313" key="3">
    <source>
        <dbReference type="Proteomes" id="UP001165085"/>
    </source>
</evidence>
<keyword evidence="3" id="KW-1185">Reference proteome</keyword>
<evidence type="ECO:0000256" key="1">
    <source>
        <dbReference type="SAM" id="MobiDB-lite"/>
    </source>
</evidence>
<comment type="caution">
    <text evidence="2">The sequence shown here is derived from an EMBL/GenBank/DDBJ whole genome shotgun (WGS) entry which is preliminary data.</text>
</comment>
<feature type="compositionally biased region" description="Polar residues" evidence="1">
    <location>
        <begin position="17"/>
        <end position="26"/>
    </location>
</feature>
<proteinExistence type="predicted"/>
<feature type="region of interest" description="Disordered" evidence="1">
    <location>
        <begin position="112"/>
        <end position="148"/>
    </location>
</feature>
<feature type="compositionally biased region" description="Low complexity" evidence="1">
    <location>
        <begin position="41"/>
        <end position="50"/>
    </location>
</feature>
<protein>
    <submittedName>
        <fullName evidence="2">Uncharacterized protein</fullName>
    </submittedName>
</protein>
<accession>A0A9W7AAP9</accession>
<feature type="region of interest" description="Disordered" evidence="1">
    <location>
        <begin position="16"/>
        <end position="50"/>
    </location>
</feature>
<name>A0A9W7AAP9_9STRA</name>